<comment type="caution">
    <text evidence="3">The sequence shown here is derived from an EMBL/GenBank/DDBJ whole genome shotgun (WGS) entry which is preliminary data.</text>
</comment>
<feature type="domain" description="M23ase beta-sheet core" evidence="2">
    <location>
        <begin position="324"/>
        <end position="418"/>
    </location>
</feature>
<evidence type="ECO:0000259" key="2">
    <source>
        <dbReference type="Pfam" id="PF01551"/>
    </source>
</evidence>
<evidence type="ECO:0000313" key="4">
    <source>
        <dbReference type="Proteomes" id="UP000091979"/>
    </source>
</evidence>
<keyword evidence="1" id="KW-0732">Signal</keyword>
<dbReference type="InterPro" id="IPR016047">
    <property type="entry name" value="M23ase_b-sheet_dom"/>
</dbReference>
<proteinExistence type="predicted"/>
<dbReference type="InterPro" id="IPR011055">
    <property type="entry name" value="Dup_hybrid_motif"/>
</dbReference>
<dbReference type="Gene3D" id="2.70.70.10">
    <property type="entry name" value="Glucose Permease (Domain IIA)"/>
    <property type="match status" value="1"/>
</dbReference>
<dbReference type="Proteomes" id="UP000091979">
    <property type="component" value="Unassembled WGS sequence"/>
</dbReference>
<reference evidence="3 4" key="1">
    <citation type="submission" date="2015-01" db="EMBL/GenBank/DDBJ databases">
        <title>Desulfovibrio sp. JC271 draft genome sequence.</title>
        <authorList>
            <person name="Shivani Y."/>
            <person name="Subhash Y."/>
            <person name="Sasikala C."/>
            <person name="Ramana C.V."/>
        </authorList>
    </citation>
    <scope>NUCLEOTIDE SEQUENCE [LARGE SCALE GENOMIC DNA]</scope>
    <source>
        <strain evidence="3 4">JC271</strain>
    </source>
</reference>
<dbReference type="SUPFAM" id="SSF51261">
    <property type="entry name" value="Duplicated hybrid motif"/>
    <property type="match status" value="1"/>
</dbReference>
<dbReference type="STRING" id="1560234.SP90_14745"/>
<dbReference type="Pfam" id="PF01551">
    <property type="entry name" value="Peptidase_M23"/>
    <property type="match status" value="1"/>
</dbReference>
<dbReference type="OrthoDB" id="9765786at2"/>
<dbReference type="GO" id="GO:0004222">
    <property type="term" value="F:metalloendopeptidase activity"/>
    <property type="evidence" value="ECO:0007669"/>
    <property type="project" value="TreeGrafter"/>
</dbReference>
<dbReference type="CDD" id="cd12797">
    <property type="entry name" value="M23_peptidase"/>
    <property type="match status" value="1"/>
</dbReference>
<dbReference type="PANTHER" id="PTHR21666">
    <property type="entry name" value="PEPTIDASE-RELATED"/>
    <property type="match status" value="1"/>
</dbReference>
<name>A0A1B7X9J6_9BACT</name>
<sequence length="438" mass="48375">MASLKKTFFFIIFLSLICGGAIAGWLLFKDQQGPIVAVDKEDARVNKKSTVTLSLHDVTSELKNLSIAVRKNSKTIPLYSTTFEPGTQSVTLEVPLANADVSDGAFEMLITATDTSLAAFGKGNTTRKVITMRMDNTPPSITVKSLPPNIWQGGAGVIAYTISEPVEASGVMVDDVFFPGYKQSDGTYFCFFAFPHYIDRKDYTPRAFAEDVAGNVYDQPFSINPLPRKFRNDKIRLSDRFLNSQMPAFSKDTPEATSNLERFLIVNRKIRKENRDALVNIGRQTSSSILWQDKFIRFPNSATRAGFGDRRSYMYDGKVIDQQTHLGLDLASRKQSPIPAANKGTVVYAGNLGIYGNVVIIDHGLGLQTLYAHMTEIKTTVGSVINTGDIIGISGSTGMSGGDHLHFGVIISGIPVTPIEWFDHRWIQYNVTDKLNFK</sequence>
<gene>
    <name evidence="3" type="ORF">SP90_14745</name>
</gene>
<evidence type="ECO:0000256" key="1">
    <source>
        <dbReference type="ARBA" id="ARBA00022729"/>
    </source>
</evidence>
<evidence type="ECO:0000313" key="3">
    <source>
        <dbReference type="EMBL" id="OBQ46026.1"/>
    </source>
</evidence>
<protein>
    <submittedName>
        <fullName evidence="3">Peptidase M24</fullName>
    </submittedName>
</protein>
<dbReference type="PANTHER" id="PTHR21666:SF289">
    <property type="entry name" value="L-ALA--D-GLU ENDOPEPTIDASE"/>
    <property type="match status" value="1"/>
</dbReference>
<dbReference type="PATRIC" id="fig|1560234.3.peg.2227"/>
<dbReference type="EMBL" id="JXMS01000032">
    <property type="protein sequence ID" value="OBQ46026.1"/>
    <property type="molecule type" value="Genomic_DNA"/>
</dbReference>
<organism evidence="3 4">
    <name type="scientific">Halodesulfovibrio spirochaetisodalis</name>
    <dbReference type="NCBI Taxonomy" id="1560234"/>
    <lineage>
        <taxon>Bacteria</taxon>
        <taxon>Pseudomonadati</taxon>
        <taxon>Thermodesulfobacteriota</taxon>
        <taxon>Desulfovibrionia</taxon>
        <taxon>Desulfovibrionales</taxon>
        <taxon>Desulfovibrionaceae</taxon>
        <taxon>Halodesulfovibrio</taxon>
    </lineage>
</organism>
<accession>A0A1B7X9J6</accession>
<keyword evidence="4" id="KW-1185">Reference proteome</keyword>
<dbReference type="InterPro" id="IPR050570">
    <property type="entry name" value="Cell_wall_metabolism_enzyme"/>
</dbReference>
<dbReference type="RefSeq" id="WP_066857970.1">
    <property type="nucleotide sequence ID" value="NZ_JXMS01000032.1"/>
</dbReference>
<dbReference type="AlphaFoldDB" id="A0A1B7X9J6"/>